<feature type="region of interest" description="Disordered" evidence="1">
    <location>
        <begin position="51"/>
        <end position="86"/>
    </location>
</feature>
<evidence type="ECO:0000313" key="2">
    <source>
        <dbReference type="EMBL" id="AWV88711.1"/>
    </source>
</evidence>
<evidence type="ECO:0000256" key="1">
    <source>
        <dbReference type="SAM" id="MobiDB-lite"/>
    </source>
</evidence>
<organism evidence="2 3">
    <name type="scientific">Bradymonas sediminis</name>
    <dbReference type="NCBI Taxonomy" id="1548548"/>
    <lineage>
        <taxon>Bacteria</taxon>
        <taxon>Deltaproteobacteria</taxon>
        <taxon>Bradymonadales</taxon>
        <taxon>Bradymonadaceae</taxon>
        <taxon>Bradymonas</taxon>
    </lineage>
</organism>
<reference evidence="2 3" key="1">
    <citation type="submission" date="2018-06" db="EMBL/GenBank/DDBJ databases">
        <title>Lujinxingia sediminis gen. nov. sp. nov., a new facultative anaerobic member of the class Deltaproteobacteria, and proposal of Lujinxingaceae fam. nov.</title>
        <authorList>
            <person name="Guo L.-Y."/>
            <person name="Li C.-M."/>
            <person name="Wang S."/>
            <person name="Du Z.-J."/>
        </authorList>
    </citation>
    <scope>NUCLEOTIDE SEQUENCE [LARGE SCALE GENOMIC DNA]</scope>
    <source>
        <strain evidence="2 3">FA350</strain>
    </source>
</reference>
<keyword evidence="3" id="KW-1185">Reference proteome</keyword>
<sequence length="173" mass="18040">MAVLLLSGCGVGSGQLMNEQVELHEISAEAQVIVVSSEDGTMRRVALDGSEGVGAEAGGEMSPEEGDLAATRARRPKECGNGPKSGGKLMLEYNQGNARLSLARASGQVIELVRVAGHAGGSNLLEPPIQPYFFSDTCDLVVLGFEGKIWVLEVASQRISPLASGVDAFALSR</sequence>
<proteinExistence type="predicted"/>
<dbReference type="AlphaFoldDB" id="A0A2Z4FI60"/>
<dbReference type="KEGG" id="bsed:DN745_04915"/>
<evidence type="ECO:0000313" key="3">
    <source>
        <dbReference type="Proteomes" id="UP000249799"/>
    </source>
</evidence>
<gene>
    <name evidence="2" type="ORF">DN745_04915</name>
</gene>
<dbReference type="EMBL" id="CP030032">
    <property type="protein sequence ID" value="AWV88711.1"/>
    <property type="molecule type" value="Genomic_DNA"/>
</dbReference>
<accession>A0A2Z4FI60</accession>
<protein>
    <submittedName>
        <fullName evidence="2">Uncharacterized protein</fullName>
    </submittedName>
</protein>
<dbReference type="Proteomes" id="UP000249799">
    <property type="component" value="Chromosome"/>
</dbReference>
<name>A0A2Z4FI60_9DELT</name>